<evidence type="ECO:0000256" key="2">
    <source>
        <dbReference type="ARBA" id="ARBA00022692"/>
    </source>
</evidence>
<dbReference type="AlphaFoldDB" id="A0A0P1GL95"/>
<dbReference type="STRING" id="928856.SAMN04488049_11380"/>
<evidence type="ECO:0000256" key="1">
    <source>
        <dbReference type="ARBA" id="ARBA00004370"/>
    </source>
</evidence>
<evidence type="ECO:0000256" key="5">
    <source>
        <dbReference type="SAM" id="Phobius"/>
    </source>
</evidence>
<dbReference type="EMBL" id="CYSD01000002">
    <property type="protein sequence ID" value="CUH74967.1"/>
    <property type="molecule type" value="Genomic_DNA"/>
</dbReference>
<sequence>MQQIPALFADFSNPKKRVFFGYLLLAVALALVWLVAARGRSWRAAFVEVFDKRVFFSRSALADYQIFLLNRVFTLFISPVLVSQLAIATALFYALHDVPWVRQGQFSHLPTGWVVAIFTTVLFFVDDLSKYLLHRWMHRWPLLWAIHKVHHSAETMTPITVYRVHPLEGVLYAMRGALAQGTTMAICLYLFGSKVDLYTVVGVNVLSFAFHVTGSNLRHSHVAIRYWAWLEHLLISPAQHQVHHSTAREHHDKNFGAAFAVWDWAFGSLHLSERDRKLTFGLPAKEASATNVLDIYLRPFADMARVVHRRMKRLASRWRGSQT</sequence>
<reference evidence="7 8" key="1">
    <citation type="submission" date="2015-09" db="EMBL/GenBank/DDBJ databases">
        <authorList>
            <consortium name="Swine Surveillance"/>
        </authorList>
    </citation>
    <scope>NUCLEOTIDE SEQUENCE [LARGE SCALE GENOMIC DNA]</scope>
    <source>
        <strain evidence="7 8">CECT 7557</strain>
    </source>
</reference>
<evidence type="ECO:0000259" key="6">
    <source>
        <dbReference type="Pfam" id="PF04116"/>
    </source>
</evidence>
<dbReference type="GO" id="GO:0008610">
    <property type="term" value="P:lipid biosynthetic process"/>
    <property type="evidence" value="ECO:0007669"/>
    <property type="project" value="InterPro"/>
</dbReference>
<accession>A0A0P1GL95</accession>
<dbReference type="GO" id="GO:0016491">
    <property type="term" value="F:oxidoreductase activity"/>
    <property type="evidence" value="ECO:0007669"/>
    <property type="project" value="InterPro"/>
</dbReference>
<protein>
    <submittedName>
        <fullName evidence="7">Fatty acid hydroxylase superfamily protein</fullName>
    </submittedName>
</protein>
<feature type="transmembrane region" description="Helical" evidence="5">
    <location>
        <begin position="18"/>
        <end position="36"/>
    </location>
</feature>
<dbReference type="InterPro" id="IPR006694">
    <property type="entry name" value="Fatty_acid_hydroxylase"/>
</dbReference>
<organism evidence="7 8">
    <name type="scientific">Tritonibacter multivorans</name>
    <dbReference type="NCBI Taxonomy" id="928856"/>
    <lineage>
        <taxon>Bacteria</taxon>
        <taxon>Pseudomonadati</taxon>
        <taxon>Pseudomonadota</taxon>
        <taxon>Alphaproteobacteria</taxon>
        <taxon>Rhodobacterales</taxon>
        <taxon>Paracoccaceae</taxon>
        <taxon>Tritonibacter</taxon>
    </lineage>
</organism>
<keyword evidence="8" id="KW-1185">Reference proteome</keyword>
<evidence type="ECO:0000256" key="4">
    <source>
        <dbReference type="ARBA" id="ARBA00023136"/>
    </source>
</evidence>
<feature type="domain" description="Fatty acid hydroxylase" evidence="6">
    <location>
        <begin position="120"/>
        <end position="268"/>
    </location>
</feature>
<evidence type="ECO:0000256" key="3">
    <source>
        <dbReference type="ARBA" id="ARBA00022989"/>
    </source>
</evidence>
<dbReference type="GO" id="GO:0016020">
    <property type="term" value="C:membrane"/>
    <property type="evidence" value="ECO:0007669"/>
    <property type="project" value="UniProtKB-SubCell"/>
</dbReference>
<keyword evidence="2 5" id="KW-0812">Transmembrane</keyword>
<dbReference type="PANTHER" id="PTHR11863">
    <property type="entry name" value="STEROL DESATURASE"/>
    <property type="match status" value="1"/>
</dbReference>
<dbReference type="Proteomes" id="UP000052022">
    <property type="component" value="Unassembled WGS sequence"/>
</dbReference>
<dbReference type="GO" id="GO:0005506">
    <property type="term" value="F:iron ion binding"/>
    <property type="evidence" value="ECO:0007669"/>
    <property type="project" value="InterPro"/>
</dbReference>
<keyword evidence="3 5" id="KW-1133">Transmembrane helix</keyword>
<proteinExistence type="predicted"/>
<dbReference type="Pfam" id="PF04116">
    <property type="entry name" value="FA_hydroxylase"/>
    <property type="match status" value="1"/>
</dbReference>
<keyword evidence="4 5" id="KW-0472">Membrane</keyword>
<feature type="transmembrane region" description="Helical" evidence="5">
    <location>
        <begin position="113"/>
        <end position="133"/>
    </location>
</feature>
<evidence type="ECO:0000313" key="8">
    <source>
        <dbReference type="Proteomes" id="UP000052022"/>
    </source>
</evidence>
<feature type="transmembrane region" description="Helical" evidence="5">
    <location>
        <begin position="72"/>
        <end position="93"/>
    </location>
</feature>
<dbReference type="InterPro" id="IPR050307">
    <property type="entry name" value="Sterol_Desaturase_Related"/>
</dbReference>
<comment type="subcellular location">
    <subcellularLocation>
        <location evidence="1">Membrane</location>
    </subcellularLocation>
</comment>
<gene>
    <name evidence="7" type="ORF">TRM7557_00170</name>
</gene>
<name>A0A0P1GL95_9RHOB</name>
<dbReference type="RefSeq" id="WP_235811366.1">
    <property type="nucleotide sequence ID" value="NZ_CYSD01000002.1"/>
</dbReference>
<evidence type="ECO:0000313" key="7">
    <source>
        <dbReference type="EMBL" id="CUH74967.1"/>
    </source>
</evidence>